<reference evidence="9 10" key="1">
    <citation type="journal article" date="2017" name="Antonie Van Leeuwenhoek">
        <title>Rhizobium rhizosphaerae sp. nov., a novel species isolated from rice rhizosphere.</title>
        <authorList>
            <person name="Zhao J.J."/>
            <person name="Zhang J."/>
            <person name="Zhang R.J."/>
            <person name="Zhang C.W."/>
            <person name="Yin H.Q."/>
            <person name="Zhang X.X."/>
        </authorList>
    </citation>
    <scope>NUCLEOTIDE SEQUENCE [LARGE SCALE GENOMIC DNA]</scope>
    <source>
        <strain evidence="9 10">E3</strain>
    </source>
</reference>
<dbReference type="eggNOG" id="COG3303">
    <property type="taxonomic scope" value="Bacteria"/>
</dbReference>
<keyword evidence="5" id="KW-0249">Electron transport</keyword>
<dbReference type="Gene3D" id="1.10.3820.10">
    <property type="entry name" value="Di-heme elbow motif domain"/>
    <property type="match status" value="1"/>
</dbReference>
<sequence>MGLKSFAFIFIGLIVAAAATIWFSQDSYEQVFQAEYVGSEACGDCHLINYDAWLKSPHHNIAHSPSEETVVGNFNNGTFYLNTDPNKSAPAVKSFREGDEFYLALKDIDSEQYIPFKIEKVIGYQYRQTYLTQEEGGVLRRLPVQWSVARGEFFAYWNEQEQSPETVHDLWEQMKPLNSAWNLYCARCHTTNLQQISKDRAHTKANVKWTEDGVGCEVCHGPGSEHVDYMQDKPVNRMMSLVNLKLFSEPVPYIMNAADHSQGVALSVCARCHGADILRKRMDAYRTYYPGYDHAGNLNDLSEYFTEAESVPGRTFPTLQVWPDGRPKGLGTLFRTFADSSHYEQTDMRCYDCHDPHNNKQPAKFGILQATQVSNEFCIDCHQPIQQNLAQHTRHTEGTQGSYCYDCHMPRNLLNQVSGIDYFVRSHNIGTIPNPLLSVKLGLENSPNACNECHDDKTAQWAVDKMREWDMDGHLVETDLHLNRNAHSDITH</sequence>
<dbReference type="Gene3D" id="1.10.1130.10">
    <property type="entry name" value="Flavocytochrome C3, Chain A"/>
    <property type="match status" value="2"/>
</dbReference>
<dbReference type="InterPro" id="IPR010177">
    <property type="entry name" value="Paired_CXXCH_1"/>
</dbReference>
<protein>
    <submittedName>
        <fullName evidence="9">Uncharacterized protein</fullName>
    </submittedName>
</protein>
<dbReference type="RefSeq" id="WP_008842962.1">
    <property type="nucleotide sequence ID" value="NZ_BAEN01000015.1"/>
</dbReference>
<evidence type="ECO:0000256" key="4">
    <source>
        <dbReference type="ARBA" id="ARBA00022729"/>
    </source>
</evidence>
<feature type="domain" description="Doubled CXXCH motif" evidence="7">
    <location>
        <begin position="348"/>
        <end position="384"/>
    </location>
</feature>
<dbReference type="SUPFAM" id="SSF48695">
    <property type="entry name" value="Multiheme cytochromes"/>
    <property type="match status" value="1"/>
</dbReference>
<dbReference type="InterPro" id="IPR036280">
    <property type="entry name" value="Multihaem_cyt_sf"/>
</dbReference>
<evidence type="ECO:0000256" key="1">
    <source>
        <dbReference type="ARBA" id="ARBA00022448"/>
    </source>
</evidence>
<evidence type="ECO:0000256" key="5">
    <source>
        <dbReference type="ARBA" id="ARBA00022982"/>
    </source>
</evidence>
<dbReference type="InterPro" id="IPR038266">
    <property type="entry name" value="NapC/NirT_cytc_sf"/>
</dbReference>
<name>K6Y4F1_9ALTE</name>
<dbReference type="PANTHER" id="PTHR35038">
    <property type="entry name" value="DISSIMILATORY SULFITE REDUCTASE SIRA"/>
    <property type="match status" value="1"/>
</dbReference>
<organism evidence="9 10">
    <name type="scientific">Aliiglaciecola lipolytica E3</name>
    <dbReference type="NCBI Taxonomy" id="1127673"/>
    <lineage>
        <taxon>Bacteria</taxon>
        <taxon>Pseudomonadati</taxon>
        <taxon>Pseudomonadota</taxon>
        <taxon>Gammaproteobacteria</taxon>
        <taxon>Alteromonadales</taxon>
        <taxon>Alteromonadaceae</taxon>
        <taxon>Aliiglaciecola</taxon>
    </lineage>
</organism>
<evidence type="ECO:0000256" key="6">
    <source>
        <dbReference type="ARBA" id="ARBA00023004"/>
    </source>
</evidence>
<evidence type="ECO:0000259" key="8">
    <source>
        <dbReference type="Pfam" id="PF13435"/>
    </source>
</evidence>
<keyword evidence="10" id="KW-1185">Reference proteome</keyword>
<dbReference type="GO" id="GO:0046872">
    <property type="term" value="F:metal ion binding"/>
    <property type="evidence" value="ECO:0007669"/>
    <property type="project" value="UniProtKB-KW"/>
</dbReference>
<dbReference type="Proteomes" id="UP000006334">
    <property type="component" value="Unassembled WGS sequence"/>
</dbReference>
<evidence type="ECO:0000259" key="7">
    <source>
        <dbReference type="Pfam" id="PF09699"/>
    </source>
</evidence>
<proteinExistence type="predicted"/>
<keyword evidence="1" id="KW-0813">Transport</keyword>
<dbReference type="PANTHER" id="PTHR35038:SF8">
    <property type="entry name" value="C-TYPE POLYHEME CYTOCHROME OMCC"/>
    <property type="match status" value="1"/>
</dbReference>
<comment type="caution">
    <text evidence="9">The sequence shown here is derived from an EMBL/GenBank/DDBJ whole genome shotgun (WGS) entry which is preliminary data.</text>
</comment>
<dbReference type="InterPro" id="IPR023155">
    <property type="entry name" value="Cyt_c-552/4"/>
</dbReference>
<dbReference type="Pfam" id="PF09699">
    <property type="entry name" value="Paired_CXXCH_1"/>
    <property type="match status" value="1"/>
</dbReference>
<evidence type="ECO:0000256" key="2">
    <source>
        <dbReference type="ARBA" id="ARBA00022617"/>
    </source>
</evidence>
<evidence type="ECO:0000313" key="9">
    <source>
        <dbReference type="EMBL" id="GAC13142.1"/>
    </source>
</evidence>
<dbReference type="Pfam" id="PF13435">
    <property type="entry name" value="Cytochrome_C554"/>
    <property type="match status" value="1"/>
</dbReference>
<dbReference type="EMBL" id="BAEN01000015">
    <property type="protein sequence ID" value="GAC13142.1"/>
    <property type="molecule type" value="Genomic_DNA"/>
</dbReference>
<feature type="domain" description="Cytochrome c-552/4" evidence="8">
    <location>
        <begin position="175"/>
        <end position="221"/>
    </location>
</feature>
<keyword evidence="2" id="KW-0349">Heme</keyword>
<gene>
    <name evidence="9" type="ORF">GLIP_0496</name>
</gene>
<evidence type="ECO:0000256" key="3">
    <source>
        <dbReference type="ARBA" id="ARBA00022723"/>
    </source>
</evidence>
<keyword evidence="6" id="KW-0408">Iron</keyword>
<dbReference type="AlphaFoldDB" id="K6Y4F1"/>
<dbReference type="OrthoDB" id="9814800at2"/>
<accession>K6Y4F1</accession>
<evidence type="ECO:0000313" key="10">
    <source>
        <dbReference type="Proteomes" id="UP000006334"/>
    </source>
</evidence>
<keyword evidence="3" id="KW-0479">Metal-binding</keyword>
<dbReference type="STRING" id="1127673.GLIP_0496"/>
<keyword evidence="4" id="KW-0732">Signal</keyword>
<dbReference type="InterPro" id="IPR051829">
    <property type="entry name" value="Multiheme_Cytochr_ET"/>
</dbReference>